<protein>
    <recommendedName>
        <fullName evidence="4">F-box domain-containing protein</fullName>
    </recommendedName>
</protein>
<feature type="compositionally biased region" description="Basic and acidic residues" evidence="1">
    <location>
        <begin position="24"/>
        <end position="37"/>
    </location>
</feature>
<gene>
    <name evidence="2" type="ORF">EV420DRAFT_1552462</name>
</gene>
<dbReference type="SUPFAM" id="SSF81383">
    <property type="entry name" value="F-box domain"/>
    <property type="match status" value="1"/>
</dbReference>
<sequence length="681" mass="77517">MQTKRSKATVVSSKRNGSADEDSDKWQSEDNDTEKGGVEINGSSEVVKQPSSVKRRRVISNTAAMSKQMKAKVTETKRKSTGKKRRDLSLLPTMPLDILFTICTMLSPRDLINLSRTDATFCRTLTANNVSFVWKAVREAESGIVSPRGIPEYRWVDLLFGKSYCDLCYANHASVDWTLRRRVCTRCLKANLIAALRVKRRFPGVNADALSLIPLTNTGRGGMCAYNGYYWISDITDIQAKIKELEVGPGSSERLANFRKERKKLVEDMTKGAIQCKEWTLTNSRKNARESDLRKDERFSMIKTRLLDLGYTEQDVEAVRWESSVIRDAELTSQSWTRMRPSLEAVIKAYRVRKAKAARSLALRERASIVEDILKTYKQQFLPIVWREMPSLIDVCMFPAFKDVLELPTETIINEASFADAMNELPDLIADWQQRRVSKLRALIPSQETGQIDPLKLATTVFSCQSDCRAIITDADVWWHQCKTYRSIGRQVANVDDLYNAPGNTELSFDTTRSVMAASLVRLASRDPATTTAEDMDILKLEFLCMNDPVSTYDLANGEGKCMGRRVLSWRECVQRNTSLTYNQGSDFRLLTSEDEVKKMRVVRSVFNWTSSLFHCQHCTSHVDPQRYEHVTKHLQDVHGIGDPLIDRDLFLTPGADMPVAQCPPLYIVEFWRDPSPYAWL</sequence>
<feature type="region of interest" description="Disordered" evidence="1">
    <location>
        <begin position="1"/>
        <end position="85"/>
    </location>
</feature>
<evidence type="ECO:0000313" key="3">
    <source>
        <dbReference type="Proteomes" id="UP001175211"/>
    </source>
</evidence>
<dbReference type="RefSeq" id="XP_060329155.1">
    <property type="nucleotide sequence ID" value="XM_060473508.1"/>
</dbReference>
<dbReference type="EMBL" id="JAUEPS010000024">
    <property type="protein sequence ID" value="KAK0455645.1"/>
    <property type="molecule type" value="Genomic_DNA"/>
</dbReference>
<dbReference type="Proteomes" id="UP001175211">
    <property type="component" value="Unassembled WGS sequence"/>
</dbReference>
<keyword evidence="3" id="KW-1185">Reference proteome</keyword>
<name>A0AA39N3A3_ARMTA</name>
<dbReference type="InterPro" id="IPR036047">
    <property type="entry name" value="F-box-like_dom_sf"/>
</dbReference>
<accession>A0AA39N3A3</accession>
<proteinExistence type="predicted"/>
<evidence type="ECO:0000313" key="2">
    <source>
        <dbReference type="EMBL" id="KAK0455645.1"/>
    </source>
</evidence>
<dbReference type="AlphaFoldDB" id="A0AA39N3A3"/>
<comment type="caution">
    <text evidence="2">The sequence shown here is derived from an EMBL/GenBank/DDBJ whole genome shotgun (WGS) entry which is preliminary data.</text>
</comment>
<dbReference type="GeneID" id="85357056"/>
<organism evidence="2 3">
    <name type="scientific">Armillaria tabescens</name>
    <name type="common">Ringless honey mushroom</name>
    <name type="synonym">Agaricus tabescens</name>
    <dbReference type="NCBI Taxonomy" id="1929756"/>
    <lineage>
        <taxon>Eukaryota</taxon>
        <taxon>Fungi</taxon>
        <taxon>Dikarya</taxon>
        <taxon>Basidiomycota</taxon>
        <taxon>Agaricomycotina</taxon>
        <taxon>Agaricomycetes</taxon>
        <taxon>Agaricomycetidae</taxon>
        <taxon>Agaricales</taxon>
        <taxon>Marasmiineae</taxon>
        <taxon>Physalacriaceae</taxon>
        <taxon>Desarmillaria</taxon>
    </lineage>
</organism>
<dbReference type="CDD" id="cd09917">
    <property type="entry name" value="F-box_SF"/>
    <property type="match status" value="1"/>
</dbReference>
<evidence type="ECO:0008006" key="4">
    <source>
        <dbReference type="Google" id="ProtNLM"/>
    </source>
</evidence>
<evidence type="ECO:0000256" key="1">
    <source>
        <dbReference type="SAM" id="MobiDB-lite"/>
    </source>
</evidence>
<reference evidence="2" key="1">
    <citation type="submission" date="2023-06" db="EMBL/GenBank/DDBJ databases">
        <authorList>
            <consortium name="Lawrence Berkeley National Laboratory"/>
            <person name="Ahrendt S."/>
            <person name="Sahu N."/>
            <person name="Indic B."/>
            <person name="Wong-Bajracharya J."/>
            <person name="Merenyi Z."/>
            <person name="Ke H.-M."/>
            <person name="Monk M."/>
            <person name="Kocsube S."/>
            <person name="Drula E."/>
            <person name="Lipzen A."/>
            <person name="Balint B."/>
            <person name="Henrissat B."/>
            <person name="Andreopoulos B."/>
            <person name="Martin F.M."/>
            <person name="Harder C.B."/>
            <person name="Rigling D."/>
            <person name="Ford K.L."/>
            <person name="Foster G.D."/>
            <person name="Pangilinan J."/>
            <person name="Papanicolaou A."/>
            <person name="Barry K."/>
            <person name="LaButti K."/>
            <person name="Viragh M."/>
            <person name="Koriabine M."/>
            <person name="Yan M."/>
            <person name="Riley R."/>
            <person name="Champramary S."/>
            <person name="Plett K.L."/>
            <person name="Tsai I.J."/>
            <person name="Slot J."/>
            <person name="Sipos G."/>
            <person name="Plett J."/>
            <person name="Nagy L.G."/>
            <person name="Grigoriev I.V."/>
        </authorList>
    </citation>
    <scope>NUCLEOTIDE SEQUENCE</scope>
    <source>
        <strain evidence="2">CCBAS 213</strain>
    </source>
</reference>
<feature type="compositionally biased region" description="Polar residues" evidence="1">
    <location>
        <begin position="41"/>
        <end position="52"/>
    </location>
</feature>